<accession>A0A6G1Q740</accession>
<dbReference type="AlphaFoldDB" id="A0A6G1Q740"/>
<gene>
    <name evidence="2" type="ORF">EXN66_Car014008</name>
</gene>
<dbReference type="Proteomes" id="UP000503349">
    <property type="component" value="Chromosome 13"/>
</dbReference>
<evidence type="ECO:0000313" key="3">
    <source>
        <dbReference type="Proteomes" id="UP000503349"/>
    </source>
</evidence>
<evidence type="ECO:0000313" key="2">
    <source>
        <dbReference type="EMBL" id="KAF3698327.1"/>
    </source>
</evidence>
<reference evidence="2 3" key="1">
    <citation type="submission" date="2019-02" db="EMBL/GenBank/DDBJ databases">
        <title>Opniocepnalus argus genome.</title>
        <authorList>
            <person name="Zhou C."/>
            <person name="Xiao S."/>
        </authorList>
    </citation>
    <scope>NUCLEOTIDE SEQUENCE [LARGE SCALE GENOMIC DNA]</scope>
    <source>
        <strain evidence="2">OARG1902GOOAL</strain>
        <tissue evidence="2">Muscle</tissue>
    </source>
</reference>
<feature type="compositionally biased region" description="Acidic residues" evidence="1">
    <location>
        <begin position="26"/>
        <end position="36"/>
    </location>
</feature>
<organism evidence="2 3">
    <name type="scientific">Channa argus</name>
    <name type="common">Northern snakehead</name>
    <name type="synonym">Ophicephalus argus</name>
    <dbReference type="NCBI Taxonomy" id="215402"/>
    <lineage>
        <taxon>Eukaryota</taxon>
        <taxon>Metazoa</taxon>
        <taxon>Chordata</taxon>
        <taxon>Craniata</taxon>
        <taxon>Vertebrata</taxon>
        <taxon>Euteleostomi</taxon>
        <taxon>Actinopterygii</taxon>
        <taxon>Neopterygii</taxon>
        <taxon>Teleostei</taxon>
        <taxon>Neoteleostei</taxon>
        <taxon>Acanthomorphata</taxon>
        <taxon>Anabantaria</taxon>
        <taxon>Anabantiformes</taxon>
        <taxon>Channoidei</taxon>
        <taxon>Channidae</taxon>
        <taxon>Channa</taxon>
    </lineage>
</organism>
<feature type="region of interest" description="Disordered" evidence="1">
    <location>
        <begin position="25"/>
        <end position="46"/>
    </location>
</feature>
<protein>
    <submittedName>
        <fullName evidence="2">Uncharacterized protein</fullName>
    </submittedName>
</protein>
<sequence length="103" mass="11855">MDEDRRTLCLLLQLLPHLKSRQVLEQEPDLESDSGQEEQAQQQRLKQDVSMKEFSSALGIPLNCFLPVKNYCKEISLNDDVDSLVLSPLRLMIDFGDDFINDM</sequence>
<name>A0A6G1Q740_CHAAH</name>
<proteinExistence type="predicted"/>
<evidence type="ECO:0000256" key="1">
    <source>
        <dbReference type="SAM" id="MobiDB-lite"/>
    </source>
</evidence>
<keyword evidence="3" id="KW-1185">Reference proteome</keyword>
<reference evidence="3" key="2">
    <citation type="submission" date="2019-02" db="EMBL/GenBank/DDBJ databases">
        <title>Opniocepnalus argus Var Kimnra genome.</title>
        <authorList>
            <person name="Zhou C."/>
            <person name="Xiao S."/>
        </authorList>
    </citation>
    <scope>NUCLEOTIDE SEQUENCE [LARGE SCALE GENOMIC DNA]</scope>
</reference>
<dbReference type="EMBL" id="CM015724">
    <property type="protein sequence ID" value="KAF3698327.1"/>
    <property type="molecule type" value="Genomic_DNA"/>
</dbReference>